<evidence type="ECO:0000256" key="4">
    <source>
        <dbReference type="SAM" id="Coils"/>
    </source>
</evidence>
<feature type="domain" description="Multidrug resistance protein MdtA-like C-terminal permuted SH3" evidence="9">
    <location>
        <begin position="398"/>
        <end position="452"/>
    </location>
</feature>
<dbReference type="eggNOG" id="COG0845">
    <property type="taxonomic scope" value="Bacteria"/>
</dbReference>
<organism evidence="10 11">
    <name type="scientific">Singulisphaera acidiphila (strain ATCC BAA-1392 / DSM 18658 / VKM B-2454 / MOB10)</name>
    <dbReference type="NCBI Taxonomy" id="886293"/>
    <lineage>
        <taxon>Bacteria</taxon>
        <taxon>Pseudomonadati</taxon>
        <taxon>Planctomycetota</taxon>
        <taxon>Planctomycetia</taxon>
        <taxon>Isosphaerales</taxon>
        <taxon>Isosphaeraceae</taxon>
        <taxon>Singulisphaera</taxon>
    </lineage>
</organism>
<dbReference type="NCBIfam" id="TIGR01730">
    <property type="entry name" value="RND_mfp"/>
    <property type="match status" value="1"/>
</dbReference>
<dbReference type="Proteomes" id="UP000010798">
    <property type="component" value="Chromosome"/>
</dbReference>
<feature type="domain" description="CusB-like beta-barrel" evidence="8">
    <location>
        <begin position="317"/>
        <end position="389"/>
    </location>
</feature>
<reference evidence="10 11" key="1">
    <citation type="submission" date="2012-02" db="EMBL/GenBank/DDBJ databases">
        <title>Complete sequence of chromosome of Singulisphaera acidiphila DSM 18658.</title>
        <authorList>
            <consortium name="US DOE Joint Genome Institute (JGI-PGF)"/>
            <person name="Lucas S."/>
            <person name="Copeland A."/>
            <person name="Lapidus A."/>
            <person name="Glavina del Rio T."/>
            <person name="Dalin E."/>
            <person name="Tice H."/>
            <person name="Bruce D."/>
            <person name="Goodwin L."/>
            <person name="Pitluck S."/>
            <person name="Peters L."/>
            <person name="Ovchinnikova G."/>
            <person name="Chertkov O."/>
            <person name="Kyrpides N."/>
            <person name="Mavromatis K."/>
            <person name="Ivanova N."/>
            <person name="Brettin T."/>
            <person name="Detter J.C."/>
            <person name="Han C."/>
            <person name="Larimer F."/>
            <person name="Land M."/>
            <person name="Hauser L."/>
            <person name="Markowitz V."/>
            <person name="Cheng J.-F."/>
            <person name="Hugenholtz P."/>
            <person name="Woyke T."/>
            <person name="Wu D."/>
            <person name="Tindall B."/>
            <person name="Pomrenke H."/>
            <person name="Brambilla E."/>
            <person name="Klenk H.-P."/>
            <person name="Eisen J.A."/>
        </authorList>
    </citation>
    <scope>NUCLEOTIDE SEQUENCE [LARGE SCALE GENOMIC DNA]</scope>
    <source>
        <strain evidence="11">ATCC BAA-1392 / DSM 18658 / VKM B-2454 / MOB10</strain>
    </source>
</reference>
<evidence type="ECO:0000259" key="7">
    <source>
        <dbReference type="Pfam" id="PF25917"/>
    </source>
</evidence>
<dbReference type="PANTHER" id="PTHR30469">
    <property type="entry name" value="MULTIDRUG RESISTANCE PROTEIN MDTA"/>
    <property type="match status" value="1"/>
</dbReference>
<dbReference type="Gene3D" id="2.40.30.170">
    <property type="match status" value="1"/>
</dbReference>
<dbReference type="HOGENOM" id="CLU_018816_1_2_0"/>
<evidence type="ECO:0000256" key="1">
    <source>
        <dbReference type="ARBA" id="ARBA00004196"/>
    </source>
</evidence>
<evidence type="ECO:0000256" key="3">
    <source>
        <dbReference type="ARBA" id="ARBA00022448"/>
    </source>
</evidence>
<dbReference type="InterPro" id="IPR058627">
    <property type="entry name" value="MdtA-like_C"/>
</dbReference>
<feature type="transmembrane region" description="Helical" evidence="6">
    <location>
        <begin position="20"/>
        <end position="38"/>
    </location>
</feature>
<dbReference type="OrthoDB" id="263506at2"/>
<evidence type="ECO:0000256" key="6">
    <source>
        <dbReference type="SAM" id="Phobius"/>
    </source>
</evidence>
<dbReference type="InterPro" id="IPR058625">
    <property type="entry name" value="MdtA-like_BSH"/>
</dbReference>
<keyword evidence="4" id="KW-0175">Coiled coil</keyword>
<keyword evidence="6" id="KW-1133">Transmembrane helix</keyword>
<dbReference type="GO" id="GO:1990281">
    <property type="term" value="C:efflux pump complex"/>
    <property type="evidence" value="ECO:0007669"/>
    <property type="project" value="TreeGrafter"/>
</dbReference>
<keyword evidence="6" id="KW-0472">Membrane</keyword>
<dbReference type="RefSeq" id="WP_015245615.1">
    <property type="nucleotide sequence ID" value="NC_019892.1"/>
</dbReference>
<dbReference type="SUPFAM" id="SSF111369">
    <property type="entry name" value="HlyD-like secretion proteins"/>
    <property type="match status" value="2"/>
</dbReference>
<evidence type="ECO:0000313" key="10">
    <source>
        <dbReference type="EMBL" id="AGA26448.1"/>
    </source>
</evidence>
<dbReference type="STRING" id="886293.Sinac_2113"/>
<gene>
    <name evidence="10" type="ordered locus">Sinac_2113</name>
</gene>
<keyword evidence="3" id="KW-0813">Transport</keyword>
<feature type="region of interest" description="Disordered" evidence="5">
    <location>
        <begin position="43"/>
        <end position="72"/>
    </location>
</feature>
<dbReference type="Gene3D" id="1.10.287.470">
    <property type="entry name" value="Helix hairpin bin"/>
    <property type="match status" value="3"/>
</dbReference>
<name>L0DC93_SINAD</name>
<dbReference type="PANTHER" id="PTHR30469:SF37">
    <property type="entry name" value="RAGD PROTEIN"/>
    <property type="match status" value="1"/>
</dbReference>
<evidence type="ECO:0000256" key="2">
    <source>
        <dbReference type="ARBA" id="ARBA00009477"/>
    </source>
</evidence>
<comment type="similarity">
    <text evidence="2">Belongs to the membrane fusion protein (MFP) (TC 8.A.1) family.</text>
</comment>
<evidence type="ECO:0000256" key="5">
    <source>
        <dbReference type="SAM" id="MobiDB-lite"/>
    </source>
</evidence>
<dbReference type="AlphaFoldDB" id="L0DC93"/>
<dbReference type="Pfam" id="PF25954">
    <property type="entry name" value="Beta-barrel_RND_2"/>
    <property type="match status" value="1"/>
</dbReference>
<protein>
    <submittedName>
        <fullName evidence="10">RND family efflux transporter, MFP subunit</fullName>
    </submittedName>
</protein>
<proteinExistence type="inferred from homology"/>
<feature type="compositionally biased region" description="Basic and acidic residues" evidence="5">
    <location>
        <begin position="44"/>
        <end position="54"/>
    </location>
</feature>
<dbReference type="Gene3D" id="2.40.50.100">
    <property type="match status" value="2"/>
</dbReference>
<feature type="domain" description="Multidrug resistance protein MdtA-like barrel-sandwich hybrid" evidence="7">
    <location>
        <begin position="95"/>
        <end position="298"/>
    </location>
</feature>
<sequence length="470" mass="50543">MSSTPVGMSPPQRQPRRSSFRWWLSLPVLLVLGAVVAWSQMPGHGKETGGDSEHGSTASASKPGGENPEVEVIHPRKGGIERMTVQPGSVHSFERVDLYSMVSGYLKSQSVDIGSRIKKGDVLAEIDVPREKNAVEFAAAMLEQAKAKALQAEAKVDAMNAERESAVATVAQTESDIDRLVSSLRLAESQYERIRSLFERSAVPKSVVDENLNGVAAAKAAEKTARLTVQTAKAKLAGAGARVVQAKADVAEAQAAVRVAETQLDKARVDLSYAQILAPFDGVVTHRNFHPSAFVRAASGGGELPLLTVVRTDLMRVVVRIPDRDVVLTDAGDPAVVTIDGLQGREFRGKVSRISEAEDHQTRTMRVEIDLENPDRLLREGMYGRASIGLESLSERLTLPTACVLERSGKRDGVVQVVREGKVQRIKVELGADNGTLVEIDSGLNPDEDVVLRSNAVLEPGMTVSPKVSG</sequence>
<dbReference type="KEGG" id="saci:Sinac_2113"/>
<keyword evidence="11" id="KW-1185">Reference proteome</keyword>
<evidence type="ECO:0000259" key="8">
    <source>
        <dbReference type="Pfam" id="PF25954"/>
    </source>
</evidence>
<dbReference type="InterPro" id="IPR006143">
    <property type="entry name" value="RND_pump_MFP"/>
</dbReference>
<dbReference type="GO" id="GO:0015562">
    <property type="term" value="F:efflux transmembrane transporter activity"/>
    <property type="evidence" value="ECO:0007669"/>
    <property type="project" value="TreeGrafter"/>
</dbReference>
<feature type="coiled-coil region" evidence="4">
    <location>
        <begin position="243"/>
        <end position="270"/>
    </location>
</feature>
<evidence type="ECO:0000313" key="11">
    <source>
        <dbReference type="Proteomes" id="UP000010798"/>
    </source>
</evidence>
<dbReference type="Gene3D" id="2.40.420.20">
    <property type="match status" value="1"/>
</dbReference>
<keyword evidence="6" id="KW-0812">Transmembrane</keyword>
<comment type="subcellular location">
    <subcellularLocation>
        <location evidence="1">Cell envelope</location>
    </subcellularLocation>
</comment>
<dbReference type="Pfam" id="PF25917">
    <property type="entry name" value="BSH_RND"/>
    <property type="match status" value="1"/>
</dbReference>
<feature type="coiled-coil region" evidence="4">
    <location>
        <begin position="135"/>
        <end position="162"/>
    </location>
</feature>
<dbReference type="Pfam" id="PF25967">
    <property type="entry name" value="RND-MFP_C"/>
    <property type="match status" value="1"/>
</dbReference>
<dbReference type="EMBL" id="CP003364">
    <property type="protein sequence ID" value="AGA26448.1"/>
    <property type="molecule type" value="Genomic_DNA"/>
</dbReference>
<dbReference type="InterPro" id="IPR058792">
    <property type="entry name" value="Beta-barrel_RND_2"/>
</dbReference>
<evidence type="ECO:0000259" key="9">
    <source>
        <dbReference type="Pfam" id="PF25967"/>
    </source>
</evidence>
<accession>L0DC93</accession>